<dbReference type="InterPro" id="IPR005174">
    <property type="entry name" value="KIB1-4_b-propeller"/>
</dbReference>
<reference evidence="2" key="1">
    <citation type="submission" date="2015-06" db="UniProtKB">
        <authorList>
            <consortium name="EnsemblPlants"/>
        </authorList>
    </citation>
    <scope>IDENTIFICATION</scope>
</reference>
<dbReference type="PANTHER" id="PTHR45560">
    <property type="entry name" value="OS04G0163150 PROTEIN-RELATED"/>
    <property type="match status" value="1"/>
</dbReference>
<accession>M8BWG9</accession>
<dbReference type="PANTHER" id="PTHR45560:SF3">
    <property type="entry name" value="DUF295 DOMAIN-CONTAINING PROTEIN"/>
    <property type="match status" value="1"/>
</dbReference>
<evidence type="ECO:0000259" key="1">
    <source>
        <dbReference type="Pfam" id="PF03478"/>
    </source>
</evidence>
<protein>
    <recommendedName>
        <fullName evidence="1">KIB1-4 beta-propeller domain-containing protein</fullName>
    </recommendedName>
</protein>
<evidence type="ECO:0000313" key="2">
    <source>
        <dbReference type="EnsemblPlants" id="EMT26289"/>
    </source>
</evidence>
<name>M8BWG9_AEGTA</name>
<dbReference type="Pfam" id="PF03478">
    <property type="entry name" value="Beta-prop_KIB1-4"/>
    <property type="match status" value="1"/>
</dbReference>
<organism evidence="2">
    <name type="scientific">Aegilops tauschii</name>
    <name type="common">Tausch's goatgrass</name>
    <name type="synonym">Aegilops squarrosa</name>
    <dbReference type="NCBI Taxonomy" id="37682"/>
    <lineage>
        <taxon>Eukaryota</taxon>
        <taxon>Viridiplantae</taxon>
        <taxon>Streptophyta</taxon>
        <taxon>Embryophyta</taxon>
        <taxon>Tracheophyta</taxon>
        <taxon>Spermatophyta</taxon>
        <taxon>Magnoliopsida</taxon>
        <taxon>Liliopsida</taxon>
        <taxon>Poales</taxon>
        <taxon>Poaceae</taxon>
        <taxon>BOP clade</taxon>
        <taxon>Pooideae</taxon>
        <taxon>Triticodae</taxon>
        <taxon>Triticeae</taxon>
        <taxon>Triticinae</taxon>
        <taxon>Aegilops</taxon>
    </lineage>
</organism>
<sequence length="206" mass="22210">MAGSGAWRLALPPDGVEPVATAEAGTWRLRHRRNDVEDAVHHEGRFYSITYSGQVQAWEERHTDTPGMFASTVVAPRLLLPVDLDHRKYLVAAPGGRLMVVVKEGTGLQTLPSFKVQILDAGRGEWKVTDDIDQASLFVGGNGSLCVSTSTRSSGPAAFTTLGMIRMLATTTTVASGCSAERRSRALGGTVTGHRRRGSRLPFHDI</sequence>
<feature type="domain" description="KIB1-4 beta-propeller" evidence="1">
    <location>
        <begin position="26"/>
        <end position="151"/>
    </location>
</feature>
<dbReference type="AlphaFoldDB" id="M8BWG9"/>
<proteinExistence type="predicted"/>
<dbReference type="EnsemblPlants" id="EMT26289">
    <property type="protein sequence ID" value="EMT26289"/>
    <property type="gene ID" value="F775_00911"/>
</dbReference>